<keyword evidence="2" id="KW-1185">Reference proteome</keyword>
<dbReference type="AlphaFoldDB" id="A0A0C2C8K1"/>
<dbReference type="GO" id="GO:0003676">
    <property type="term" value="F:nucleic acid binding"/>
    <property type="evidence" value="ECO:0007669"/>
    <property type="project" value="InterPro"/>
</dbReference>
<dbReference type="EMBL" id="KN770336">
    <property type="protein sequence ID" value="KIH46027.1"/>
    <property type="molecule type" value="Genomic_DNA"/>
</dbReference>
<dbReference type="Proteomes" id="UP000054047">
    <property type="component" value="Unassembled WGS sequence"/>
</dbReference>
<evidence type="ECO:0000313" key="1">
    <source>
        <dbReference type="EMBL" id="KIH46027.1"/>
    </source>
</evidence>
<evidence type="ECO:0000313" key="2">
    <source>
        <dbReference type="Proteomes" id="UP000054047"/>
    </source>
</evidence>
<name>A0A0C2C8K1_9BILA</name>
<proteinExistence type="predicted"/>
<protein>
    <submittedName>
        <fullName evidence="1">Uncharacterized protein</fullName>
    </submittedName>
</protein>
<dbReference type="Gene3D" id="3.30.420.10">
    <property type="entry name" value="Ribonuclease H-like superfamily/Ribonuclease H"/>
    <property type="match status" value="1"/>
</dbReference>
<sequence>MTGQFAWTESPGLLNLGDAGAEGLSALRKCLEKARNEIPQDQVRAAVEAYRKRLKPVIRAKGGHIE</sequence>
<accession>A0A0C2C8K1</accession>
<dbReference type="InterPro" id="IPR036397">
    <property type="entry name" value="RNaseH_sf"/>
</dbReference>
<gene>
    <name evidence="1" type="ORF">ANCDUO_23922</name>
</gene>
<organism evidence="1 2">
    <name type="scientific">Ancylostoma duodenale</name>
    <dbReference type="NCBI Taxonomy" id="51022"/>
    <lineage>
        <taxon>Eukaryota</taxon>
        <taxon>Metazoa</taxon>
        <taxon>Ecdysozoa</taxon>
        <taxon>Nematoda</taxon>
        <taxon>Chromadorea</taxon>
        <taxon>Rhabditida</taxon>
        <taxon>Rhabditina</taxon>
        <taxon>Rhabditomorpha</taxon>
        <taxon>Strongyloidea</taxon>
        <taxon>Ancylostomatidae</taxon>
        <taxon>Ancylostomatinae</taxon>
        <taxon>Ancylostoma</taxon>
    </lineage>
</organism>
<dbReference type="OrthoDB" id="7951431at2759"/>
<reference evidence="1 2" key="1">
    <citation type="submission" date="2013-12" db="EMBL/GenBank/DDBJ databases">
        <title>Draft genome of the parsitic nematode Ancylostoma duodenale.</title>
        <authorList>
            <person name="Mitreva M."/>
        </authorList>
    </citation>
    <scope>NUCLEOTIDE SEQUENCE [LARGE SCALE GENOMIC DNA]</scope>
    <source>
        <strain evidence="1 2">Zhejiang</strain>
    </source>
</reference>